<dbReference type="EMBL" id="CP060714">
    <property type="protein sequence ID" value="QNN58653.1"/>
    <property type="molecule type" value="Genomic_DNA"/>
</dbReference>
<evidence type="ECO:0000259" key="9">
    <source>
        <dbReference type="PROSITE" id="PS51085"/>
    </source>
</evidence>
<evidence type="ECO:0000256" key="6">
    <source>
        <dbReference type="ARBA" id="ARBA00023004"/>
    </source>
</evidence>
<dbReference type="PROSITE" id="PS51085">
    <property type="entry name" value="2FE2S_FER_2"/>
    <property type="match status" value="1"/>
</dbReference>
<feature type="domain" description="2Fe-2S ferredoxin-type" evidence="9">
    <location>
        <begin position="10"/>
        <end position="99"/>
    </location>
</feature>
<evidence type="ECO:0000313" key="10">
    <source>
        <dbReference type="EMBL" id="QNN58653.1"/>
    </source>
</evidence>
<evidence type="ECO:0000256" key="8">
    <source>
        <dbReference type="ARBA" id="ARBA00034078"/>
    </source>
</evidence>
<dbReference type="InterPro" id="IPR012675">
    <property type="entry name" value="Beta-grasp_dom_sf"/>
</dbReference>
<keyword evidence="4" id="KW-0479">Metal-binding</keyword>
<keyword evidence="3" id="KW-0001">2Fe-2S</keyword>
<name>A0A7G9RSS8_9BURK</name>
<protein>
    <submittedName>
        <fullName evidence="10">2Fe-2S iron-sulfur cluster binding domain-containing protein</fullName>
    </submittedName>
</protein>
<keyword evidence="11" id="KW-1185">Reference proteome</keyword>
<evidence type="ECO:0000256" key="1">
    <source>
        <dbReference type="ARBA" id="ARBA00007874"/>
    </source>
</evidence>
<evidence type="ECO:0000313" key="11">
    <source>
        <dbReference type="Proteomes" id="UP000515811"/>
    </source>
</evidence>
<dbReference type="GO" id="GO:0051537">
    <property type="term" value="F:2 iron, 2 sulfur cluster binding"/>
    <property type="evidence" value="ECO:0007669"/>
    <property type="project" value="UniProtKB-KW"/>
</dbReference>
<dbReference type="Proteomes" id="UP000515811">
    <property type="component" value="Chromosome"/>
</dbReference>
<reference evidence="10 11" key="1">
    <citation type="submission" date="2020-08" db="EMBL/GenBank/DDBJ databases">
        <title>Genome sequence of Diaphorobacter ruginosibacter DSM 27467T.</title>
        <authorList>
            <person name="Hyun D.-W."/>
            <person name="Bae J.-W."/>
        </authorList>
    </citation>
    <scope>NUCLEOTIDE SEQUENCE [LARGE SCALE GENOMIC DNA]</scope>
    <source>
        <strain evidence="10 11">DSM 27467</strain>
    </source>
</reference>
<dbReference type="KEGG" id="drg:H9K76_07470"/>
<gene>
    <name evidence="10" type="ORF">H9K76_07470</name>
</gene>
<proteinExistence type="inferred from homology"/>
<dbReference type="Gene3D" id="3.10.20.30">
    <property type="match status" value="1"/>
</dbReference>
<dbReference type="InterPro" id="IPR036010">
    <property type="entry name" value="2Fe-2S_ferredoxin-like_sf"/>
</dbReference>
<dbReference type="CDD" id="cd00207">
    <property type="entry name" value="fer2"/>
    <property type="match status" value="1"/>
</dbReference>
<dbReference type="GO" id="GO:0046872">
    <property type="term" value="F:metal ion binding"/>
    <property type="evidence" value="ECO:0007669"/>
    <property type="project" value="UniProtKB-KW"/>
</dbReference>
<dbReference type="SUPFAM" id="SSF54292">
    <property type="entry name" value="2Fe-2S ferredoxin-like"/>
    <property type="match status" value="1"/>
</dbReference>
<keyword evidence="7" id="KW-0411">Iron-sulfur</keyword>
<keyword evidence="6" id="KW-0408">Iron</keyword>
<evidence type="ECO:0000256" key="2">
    <source>
        <dbReference type="ARBA" id="ARBA00022448"/>
    </source>
</evidence>
<evidence type="ECO:0000256" key="5">
    <source>
        <dbReference type="ARBA" id="ARBA00022982"/>
    </source>
</evidence>
<dbReference type="PANTHER" id="PTHR43112">
    <property type="entry name" value="FERREDOXIN"/>
    <property type="match status" value="1"/>
</dbReference>
<dbReference type="RefSeq" id="WP_187599216.1">
    <property type="nucleotide sequence ID" value="NZ_CP060714.1"/>
</dbReference>
<accession>A0A7G9RSS8</accession>
<dbReference type="Pfam" id="PF00111">
    <property type="entry name" value="Fer2"/>
    <property type="match status" value="1"/>
</dbReference>
<dbReference type="InterPro" id="IPR001041">
    <property type="entry name" value="2Fe-2S_ferredoxin-type"/>
</dbReference>
<comment type="cofactor">
    <cofactor evidence="8">
        <name>[2Fe-2S] cluster</name>
        <dbReference type="ChEBI" id="CHEBI:190135"/>
    </cofactor>
</comment>
<dbReference type="AlphaFoldDB" id="A0A7G9RSS8"/>
<dbReference type="PANTHER" id="PTHR43112:SF3">
    <property type="entry name" value="FERREDOXIN-2, CHLOROPLASTIC"/>
    <property type="match status" value="1"/>
</dbReference>
<evidence type="ECO:0000256" key="4">
    <source>
        <dbReference type="ARBA" id="ARBA00022723"/>
    </source>
</evidence>
<evidence type="ECO:0000256" key="3">
    <source>
        <dbReference type="ARBA" id="ARBA00022714"/>
    </source>
</evidence>
<keyword evidence="5" id="KW-0249">Electron transport</keyword>
<evidence type="ECO:0000256" key="7">
    <source>
        <dbReference type="ARBA" id="ARBA00023014"/>
    </source>
</evidence>
<organism evidence="10 11">
    <name type="scientific">Diaphorobacter ruginosibacter</name>
    <dbReference type="NCBI Taxonomy" id="1715720"/>
    <lineage>
        <taxon>Bacteria</taxon>
        <taxon>Pseudomonadati</taxon>
        <taxon>Pseudomonadota</taxon>
        <taxon>Betaproteobacteria</taxon>
        <taxon>Burkholderiales</taxon>
        <taxon>Comamonadaceae</taxon>
        <taxon>Diaphorobacter</taxon>
    </lineage>
</organism>
<comment type="similarity">
    <text evidence="1">Belongs to the 2Fe2S plant-type ferredoxin family.</text>
</comment>
<sequence>MSDSPIAPPFFIAKVGDDGTQVDAWPDQPLLVSLEQGGVDWPSSCRNGTCRTCIGFLRKGSVRYDIEWPGLAPEEKVEGWVLPCCAYPLEDLELETSAI</sequence>
<keyword evidence="2" id="KW-0813">Transport</keyword>